<evidence type="ECO:0000313" key="7">
    <source>
        <dbReference type="Proteomes" id="UP000068196"/>
    </source>
</evidence>
<comment type="similarity">
    <text evidence="4">Belongs to the NAD(P)-dependent epimerase/dehydratase family. HldD subfamily.</text>
</comment>
<reference evidence="6 7" key="1">
    <citation type="journal article" date="2016" name="Int. J. Syst. Evol. Microbiol.">
        <title>Caldimicrobium thiodismutans sp. nov., a sulfur-disproportionating bacterium isolated from a hot spring, and emended description of the genus Caldimicrobium.</title>
        <authorList>
            <person name="Kojima H."/>
            <person name="Umezawa K."/>
            <person name="Fukui M."/>
        </authorList>
    </citation>
    <scope>NUCLEOTIDE SEQUENCE [LARGE SCALE GENOMIC DNA]</scope>
    <source>
        <strain evidence="6 7">TF1</strain>
    </source>
</reference>
<dbReference type="InterPro" id="IPR011912">
    <property type="entry name" value="Heptose_epim"/>
</dbReference>
<feature type="binding site" evidence="4">
    <location>
        <begin position="78"/>
        <end position="82"/>
    </location>
    <ligand>
        <name>NADP(+)</name>
        <dbReference type="ChEBI" id="CHEBI:58349"/>
    </ligand>
</feature>
<feature type="binding site" evidence="4">
    <location>
        <begin position="205"/>
        <end position="208"/>
    </location>
    <ligand>
        <name>substrate</name>
    </ligand>
</feature>
<dbReference type="EC" id="5.1.3.20" evidence="4"/>
<dbReference type="Pfam" id="PF01370">
    <property type="entry name" value="Epimerase"/>
    <property type="match status" value="1"/>
</dbReference>
<feature type="binding site" evidence="4">
    <location>
        <begin position="14"/>
        <end position="15"/>
    </location>
    <ligand>
        <name>NADP(+)</name>
        <dbReference type="ChEBI" id="CHEBI:58349"/>
    </ligand>
</feature>
<dbReference type="Gene3D" id="3.90.25.10">
    <property type="entry name" value="UDP-galactose 4-epimerase, domain 1"/>
    <property type="match status" value="1"/>
</dbReference>
<evidence type="ECO:0000256" key="4">
    <source>
        <dbReference type="HAMAP-Rule" id="MF_01601"/>
    </source>
</evidence>
<dbReference type="OrthoDB" id="9811743at2"/>
<organism evidence="6 7">
    <name type="scientific">Caldimicrobium thiodismutans</name>
    <dbReference type="NCBI Taxonomy" id="1653476"/>
    <lineage>
        <taxon>Bacteria</taxon>
        <taxon>Pseudomonadati</taxon>
        <taxon>Thermodesulfobacteriota</taxon>
        <taxon>Thermodesulfobacteria</taxon>
        <taxon>Thermodesulfobacteriales</taxon>
        <taxon>Thermodesulfobacteriaceae</taxon>
        <taxon>Caldimicrobium</taxon>
    </lineage>
</organism>
<feature type="binding site" evidence="4">
    <location>
        <position position="182"/>
    </location>
    <ligand>
        <name>NADP(+)</name>
        <dbReference type="ChEBI" id="CHEBI:58349"/>
    </ligand>
</feature>
<accession>A0A0U5AKL0</accession>
<protein>
    <recommendedName>
        <fullName evidence="4">ADP-L-glycero-D-manno-heptose-6-epimerase</fullName>
        <ecNumber evidence="4">5.1.3.20</ecNumber>
    </recommendedName>
    <alternativeName>
        <fullName evidence="4">ADP-L-glycero-beta-D-manno-heptose-6-epimerase</fullName>
        <shortName evidence="4">ADP-glyceromanno-heptose 6-epimerase</shortName>
        <shortName evidence="4">ADP-hep 6-epimerase</shortName>
        <shortName evidence="4">AGME</shortName>
    </alternativeName>
</protein>
<dbReference type="GO" id="GO:0050661">
    <property type="term" value="F:NADP binding"/>
    <property type="evidence" value="ECO:0007669"/>
    <property type="project" value="InterPro"/>
</dbReference>
<feature type="binding site" evidence="4">
    <location>
        <position position="174"/>
    </location>
    <ligand>
        <name>NADP(+)</name>
        <dbReference type="ChEBI" id="CHEBI:58349"/>
    </ligand>
</feature>
<reference evidence="7" key="2">
    <citation type="journal article" date="2016" name="Int. J. Syst. Evol. Microbiol.">
        <title>Caldimicrobium thiodismutans sp. nov., a sulfur-disproportionating bacterium isolated from a hot spring.</title>
        <authorList>
            <person name="Kojima H."/>
            <person name="Umezawa K."/>
            <person name="Fukui M."/>
        </authorList>
    </citation>
    <scope>NUCLEOTIDE SEQUENCE [LARGE SCALE GENOMIC DNA]</scope>
    <source>
        <strain evidence="7">TF1</strain>
    </source>
</reference>
<keyword evidence="2 4" id="KW-0413">Isomerase</keyword>
<feature type="binding site" evidence="4">
    <location>
        <position position="95"/>
    </location>
    <ligand>
        <name>NADP(+)</name>
        <dbReference type="ChEBI" id="CHEBI:58349"/>
    </ligand>
</feature>
<comment type="pathway">
    <text evidence="4">Nucleotide-sugar biosynthesis; ADP-L-glycero-beta-D-manno-heptose biosynthesis; ADP-L-glycero-beta-D-manno-heptose from D-glycero-beta-D-manno-heptose 7-phosphate: step 4/4.</text>
</comment>
<dbReference type="InterPro" id="IPR036291">
    <property type="entry name" value="NAD(P)-bd_dom_sf"/>
</dbReference>
<evidence type="ECO:0000313" key="6">
    <source>
        <dbReference type="EMBL" id="BAU22450.1"/>
    </source>
</evidence>
<dbReference type="AlphaFoldDB" id="A0A0U5AKL0"/>
<feature type="binding site" evidence="4">
    <location>
        <position position="184"/>
    </location>
    <ligand>
        <name>substrate</name>
    </ligand>
</feature>
<dbReference type="PANTHER" id="PTHR43103:SF3">
    <property type="entry name" value="ADP-L-GLYCERO-D-MANNO-HEPTOSE-6-EPIMERASE"/>
    <property type="match status" value="1"/>
</dbReference>
<keyword evidence="1 4" id="KW-0521">NADP</keyword>
<dbReference type="PANTHER" id="PTHR43103">
    <property type="entry name" value="NUCLEOSIDE-DIPHOSPHATE-SUGAR EPIMERASE"/>
    <property type="match status" value="1"/>
</dbReference>
<comment type="subunit">
    <text evidence="4">Homopentamer.</text>
</comment>
<dbReference type="HAMAP" id="MF_01601">
    <property type="entry name" value="Heptose_epimerase"/>
    <property type="match status" value="1"/>
</dbReference>
<feature type="binding site" evidence="4">
    <location>
        <position position="284"/>
    </location>
    <ligand>
        <name>substrate</name>
    </ligand>
</feature>
<evidence type="ECO:0000256" key="2">
    <source>
        <dbReference type="ARBA" id="ARBA00023235"/>
    </source>
</evidence>
<dbReference type="Proteomes" id="UP000068196">
    <property type="component" value="Chromosome"/>
</dbReference>
<dbReference type="STRING" id="1653476.THC_0043"/>
<dbReference type="EMBL" id="AP014945">
    <property type="protein sequence ID" value="BAU22450.1"/>
    <property type="molecule type" value="Genomic_DNA"/>
</dbReference>
<proteinExistence type="inferred from homology"/>
<comment type="catalytic activity">
    <reaction evidence="4">
        <text>ADP-D-glycero-beta-D-manno-heptose = ADP-L-glycero-beta-D-manno-heptose</text>
        <dbReference type="Rhea" id="RHEA:17577"/>
        <dbReference type="ChEBI" id="CHEBI:59967"/>
        <dbReference type="ChEBI" id="CHEBI:61506"/>
        <dbReference type="EC" id="5.1.3.20"/>
    </reaction>
</comment>
<feature type="active site" description="Proton acceptor" evidence="4">
    <location>
        <position position="146"/>
    </location>
</feature>
<keyword evidence="7" id="KW-1185">Reference proteome</keyword>
<evidence type="ECO:0000256" key="1">
    <source>
        <dbReference type="ARBA" id="ARBA00022857"/>
    </source>
</evidence>
<evidence type="ECO:0000256" key="3">
    <source>
        <dbReference type="ARBA" id="ARBA00023277"/>
    </source>
</evidence>
<dbReference type="GO" id="GO:0097171">
    <property type="term" value="P:ADP-L-glycero-beta-D-manno-heptose biosynthetic process"/>
    <property type="evidence" value="ECO:0007669"/>
    <property type="project" value="UniProtKB-UniPathway"/>
</dbReference>
<dbReference type="NCBIfam" id="TIGR02197">
    <property type="entry name" value="heptose_epim"/>
    <property type="match status" value="1"/>
</dbReference>
<dbReference type="UniPathway" id="UPA00356">
    <property type="reaction ID" value="UER00440"/>
</dbReference>
<dbReference type="GO" id="GO:0008712">
    <property type="term" value="F:ADP-glyceromanno-heptose 6-epimerase activity"/>
    <property type="evidence" value="ECO:0007669"/>
    <property type="project" value="UniProtKB-UniRule"/>
</dbReference>
<feature type="binding site" evidence="4">
    <location>
        <position position="173"/>
    </location>
    <ligand>
        <name>substrate</name>
    </ligand>
</feature>
<dbReference type="PATRIC" id="fig|1653476.3.peg.45"/>
<sequence>MKTGRIVVTGGAGFIGSNVVKALNDRGETRILIVDHLSQGPKWKNLVGLRFEDYLDREDFLKSIEENKFYDLKAIIHLGACSDTTVHDLHFLYKNNYVYSQKLCLYALKNGIRFVYASSAATYGDGSLGFNDDEEQLYELKPLNPYGFYKHLFDLWAYQKGFLNSIAGLKYFNVFGDREFHKGDMRSVALKAYEQIKKDGKVRLFKSYHPDYEDGGQLRDFIYVKDAVEVTLFFMEHPQINGIFNVGTGKARSFKDLVIAVFKALDLPPKIEYIDMPEQLKKQYQYFTEANLSKLRKVGYNSPMLELEEAIKEYVKFLEEHSKYFLG</sequence>
<feature type="active site" description="Proton acceptor" evidence="4">
    <location>
        <position position="182"/>
    </location>
</feature>
<dbReference type="Gene3D" id="3.40.50.720">
    <property type="entry name" value="NAD(P)-binding Rossmann-like Domain"/>
    <property type="match status" value="1"/>
</dbReference>
<dbReference type="CDD" id="cd05248">
    <property type="entry name" value="ADP_GME_SDR_e"/>
    <property type="match status" value="1"/>
</dbReference>
<comment type="cofactor">
    <cofactor evidence="4">
        <name>NADP(+)</name>
        <dbReference type="ChEBI" id="CHEBI:58349"/>
    </cofactor>
    <text evidence="4">Binds 1 NADP(+) per subunit.</text>
</comment>
<evidence type="ECO:0000259" key="5">
    <source>
        <dbReference type="Pfam" id="PF01370"/>
    </source>
</evidence>
<feature type="binding site" evidence="4">
    <location>
        <position position="150"/>
    </location>
    <ligand>
        <name>NADP(+)</name>
        <dbReference type="ChEBI" id="CHEBI:58349"/>
    </ligand>
</feature>
<dbReference type="GO" id="GO:0005975">
    <property type="term" value="P:carbohydrate metabolic process"/>
    <property type="evidence" value="ECO:0007669"/>
    <property type="project" value="UniProtKB-UniRule"/>
</dbReference>
<feature type="binding site" evidence="4">
    <location>
        <position position="57"/>
    </location>
    <ligand>
        <name>NADP(+)</name>
        <dbReference type="ChEBI" id="CHEBI:58349"/>
    </ligand>
</feature>
<dbReference type="InterPro" id="IPR001509">
    <property type="entry name" value="Epimerase_deHydtase"/>
</dbReference>
<gene>
    <name evidence="4" type="primary">hldD</name>
    <name evidence="6" type="ORF">THC_0043</name>
</gene>
<comment type="domain">
    <text evidence="4">Contains a large N-terminal NADP-binding domain, and a smaller C-terminal substrate-binding domain.</text>
</comment>
<feature type="binding site" evidence="4">
    <location>
        <position position="219"/>
    </location>
    <ligand>
        <name>substrate</name>
    </ligand>
</feature>
<name>A0A0U5AKL0_9BACT</name>
<feature type="domain" description="NAD-dependent epimerase/dehydratase" evidence="5">
    <location>
        <begin position="6"/>
        <end position="247"/>
    </location>
</feature>
<feature type="binding site" evidence="4">
    <location>
        <begin position="35"/>
        <end position="36"/>
    </location>
    <ligand>
        <name>NADP(+)</name>
        <dbReference type="ChEBI" id="CHEBI:58349"/>
    </ligand>
</feature>
<feature type="binding site" evidence="4">
    <location>
        <position position="191"/>
    </location>
    <ligand>
        <name>substrate</name>
    </ligand>
</feature>
<dbReference type="KEGG" id="cthi:THC_0043"/>
<keyword evidence="3 4" id="KW-0119">Carbohydrate metabolism</keyword>
<comment type="function">
    <text evidence="4">Catalyzes the interconversion between ADP-D-glycero-beta-D-manno-heptose and ADP-L-glycero-beta-D-manno-heptose via an epimerization at carbon 6 of the heptose.</text>
</comment>
<feature type="binding site" evidence="4">
    <location>
        <position position="42"/>
    </location>
    <ligand>
        <name>NADP(+)</name>
        <dbReference type="ChEBI" id="CHEBI:58349"/>
    </ligand>
</feature>
<dbReference type="RefSeq" id="WP_068511609.1">
    <property type="nucleotide sequence ID" value="NZ_AP014945.1"/>
</dbReference>
<dbReference type="SUPFAM" id="SSF51735">
    <property type="entry name" value="NAD(P)-binding Rossmann-fold domains"/>
    <property type="match status" value="1"/>
</dbReference>